<dbReference type="EMBL" id="CAJNOU010000078">
    <property type="protein sequence ID" value="CAF0851132.1"/>
    <property type="molecule type" value="Genomic_DNA"/>
</dbReference>
<evidence type="ECO:0000313" key="5">
    <source>
        <dbReference type="EMBL" id="CAF0851132.1"/>
    </source>
</evidence>
<dbReference type="InterPro" id="IPR003591">
    <property type="entry name" value="Leu-rich_rpt_typical-subtyp"/>
</dbReference>
<evidence type="ECO:0000256" key="2">
    <source>
        <dbReference type="ARBA" id="ARBA00022737"/>
    </source>
</evidence>
<dbReference type="PROSITE" id="PS51450">
    <property type="entry name" value="LRR"/>
    <property type="match status" value="1"/>
</dbReference>
<evidence type="ECO:0000313" key="6">
    <source>
        <dbReference type="EMBL" id="CAF3568957.1"/>
    </source>
</evidence>
<reference evidence="5" key="1">
    <citation type="submission" date="2021-02" db="EMBL/GenBank/DDBJ databases">
        <authorList>
            <person name="Nowell W R."/>
        </authorList>
    </citation>
    <scope>NUCLEOTIDE SEQUENCE</scope>
</reference>
<dbReference type="InterPro" id="IPR050333">
    <property type="entry name" value="SLRP"/>
</dbReference>
<dbReference type="InterPro" id="IPR001611">
    <property type="entry name" value="Leu-rich_rpt"/>
</dbReference>
<dbReference type="AlphaFoldDB" id="A0A813WEK5"/>
<evidence type="ECO:0000256" key="1">
    <source>
        <dbReference type="ARBA" id="ARBA00022614"/>
    </source>
</evidence>
<dbReference type="EMBL" id="CAJOBE010000102">
    <property type="protein sequence ID" value="CAF3568957.1"/>
    <property type="molecule type" value="Genomic_DNA"/>
</dbReference>
<dbReference type="Proteomes" id="UP000663889">
    <property type="component" value="Unassembled WGS sequence"/>
</dbReference>
<evidence type="ECO:0000256" key="4">
    <source>
        <dbReference type="SAM" id="SignalP"/>
    </source>
</evidence>
<evidence type="ECO:0000313" key="7">
    <source>
        <dbReference type="Proteomes" id="UP000663889"/>
    </source>
</evidence>
<keyword evidence="3" id="KW-0472">Membrane</keyword>
<comment type="caution">
    <text evidence="5">The sequence shown here is derived from an EMBL/GenBank/DDBJ whole genome shotgun (WGS) entry which is preliminary data.</text>
</comment>
<keyword evidence="1" id="KW-0433">Leucine-rich repeat</keyword>
<dbReference type="SUPFAM" id="SSF52058">
    <property type="entry name" value="L domain-like"/>
    <property type="match status" value="1"/>
</dbReference>
<organism evidence="5 7">
    <name type="scientific">Rotaria sordida</name>
    <dbReference type="NCBI Taxonomy" id="392033"/>
    <lineage>
        <taxon>Eukaryota</taxon>
        <taxon>Metazoa</taxon>
        <taxon>Spiralia</taxon>
        <taxon>Gnathifera</taxon>
        <taxon>Rotifera</taxon>
        <taxon>Eurotatoria</taxon>
        <taxon>Bdelloidea</taxon>
        <taxon>Philodinida</taxon>
        <taxon>Philodinidae</taxon>
        <taxon>Rotaria</taxon>
    </lineage>
</organism>
<name>A0A813WEK5_9BILA</name>
<accession>A0A813WEK5</accession>
<protein>
    <submittedName>
        <fullName evidence="5">Uncharacterized protein</fullName>
    </submittedName>
</protein>
<keyword evidence="3" id="KW-1133">Transmembrane helix</keyword>
<keyword evidence="3" id="KW-0812">Transmembrane</keyword>
<dbReference type="Pfam" id="PF13855">
    <property type="entry name" value="LRR_8"/>
    <property type="match status" value="1"/>
</dbReference>
<sequence length="491" mass="57589">MYFNSMYYIVYFLFLIISLTNAQSSLISNLLCAQYYPYDVQQQQCECEDIATKGISLKCIGHSYVPHFLPNIQYHVIELESCSQDLQIGDKTFADLNINTLRLRHCNLIGLNEESFSKINHLEKFIIENSTINSLTTSSGNFQDIFYSDSFKTLKLLTLKNIHYHQLHKHDKKLNLELLLNQLQQLNRLELSNIHIDNYHYHNLTSIGQNLTYLKLINTHQTSLLPIERLKSLERLILLHLPKIFETQSLISSIKKLKHLKYIDFGHNRLTHINDLQSNTIDQIDLTSNLIEFIDEYTFEHLPKLQALTLTGNPLKYIDKNAFCGIENLERLYIKDPKTNEISPLDNCILLSHPNLDIKQENQAKFQCDCQLWHIYQLQKKHKKEINRLFTLNHVCIVTNNTLLQSNYYQQLKNHLNSPLYINELVNYLNCSLNDQCDRLCQERKIKTTLPPIQTQKTNVIIQKKHTSLSTSLYSFFSYILFLLLLAFLYL</sequence>
<evidence type="ECO:0000256" key="3">
    <source>
        <dbReference type="SAM" id="Phobius"/>
    </source>
</evidence>
<dbReference type="PANTHER" id="PTHR45712">
    <property type="entry name" value="AGAP008170-PA"/>
    <property type="match status" value="1"/>
</dbReference>
<dbReference type="Gene3D" id="3.80.10.10">
    <property type="entry name" value="Ribonuclease Inhibitor"/>
    <property type="match status" value="2"/>
</dbReference>
<keyword evidence="2" id="KW-0677">Repeat</keyword>
<dbReference type="InterPro" id="IPR032675">
    <property type="entry name" value="LRR_dom_sf"/>
</dbReference>
<keyword evidence="4" id="KW-0732">Signal</keyword>
<dbReference type="SMART" id="SM00369">
    <property type="entry name" value="LRR_TYP"/>
    <property type="match status" value="2"/>
</dbReference>
<feature type="signal peptide" evidence="4">
    <location>
        <begin position="1"/>
        <end position="22"/>
    </location>
</feature>
<dbReference type="Proteomes" id="UP000663874">
    <property type="component" value="Unassembled WGS sequence"/>
</dbReference>
<feature type="chain" id="PRO_5036223368" evidence="4">
    <location>
        <begin position="23"/>
        <end position="491"/>
    </location>
</feature>
<dbReference type="PANTHER" id="PTHR45712:SF22">
    <property type="entry name" value="INSULIN-LIKE GROWTH FACTOR-BINDING PROTEIN COMPLEX ACID LABILE SUBUNIT"/>
    <property type="match status" value="1"/>
</dbReference>
<proteinExistence type="predicted"/>
<feature type="transmembrane region" description="Helical" evidence="3">
    <location>
        <begin position="473"/>
        <end position="490"/>
    </location>
</feature>
<gene>
    <name evidence="6" type="ORF">FNK824_LOCUS1844</name>
    <name evidence="5" type="ORF">SEV965_LOCUS3111</name>
</gene>